<dbReference type="Proteomes" id="UP000002213">
    <property type="component" value="Chromosome"/>
</dbReference>
<dbReference type="InterPro" id="IPR027417">
    <property type="entry name" value="P-loop_NTPase"/>
</dbReference>
<dbReference type="HOGENOM" id="CLU_004665_2_1_11"/>
<reference evidence="1 2" key="1">
    <citation type="journal article" date="2009" name="Stand. Genomic Sci.">
        <title>Complete genome sequence of Actinosynnema mirum type strain (101).</title>
        <authorList>
            <person name="Land M."/>
            <person name="Lapidus A."/>
            <person name="Mayilraj S."/>
            <person name="Chen F."/>
            <person name="Copeland A."/>
            <person name="Del Rio T.G."/>
            <person name="Nolan M."/>
            <person name="Lucas S."/>
            <person name="Tice H."/>
            <person name="Cheng J.F."/>
            <person name="Chertkov O."/>
            <person name="Bruce D."/>
            <person name="Goodwin L."/>
            <person name="Pitluck S."/>
            <person name="Rohde M."/>
            <person name="Goker M."/>
            <person name="Pati A."/>
            <person name="Ivanova N."/>
            <person name="Mavromatis K."/>
            <person name="Chen A."/>
            <person name="Palaniappan K."/>
            <person name="Hauser L."/>
            <person name="Chang Y.J."/>
            <person name="Jeffries C.C."/>
            <person name="Brettin T."/>
            <person name="Detter J.C."/>
            <person name="Han C."/>
            <person name="Chain P."/>
            <person name="Tindall B.J."/>
            <person name="Bristow J."/>
            <person name="Eisen J.A."/>
            <person name="Markowitz V."/>
            <person name="Hugenholtz P."/>
            <person name="Kyrpides N.C."/>
            <person name="Klenk H.P."/>
        </authorList>
    </citation>
    <scope>NUCLEOTIDE SEQUENCE [LARGE SCALE GENOMIC DNA]</scope>
    <source>
        <strain evidence="2">ATCC 29888 / DSM 43827 / JCM 3225 / NBRC 14064 / NCIMB 13271 / NRRL B-12336 / IMRU 3971 / 101</strain>
    </source>
</reference>
<dbReference type="Pfam" id="PF13424">
    <property type="entry name" value="TPR_12"/>
    <property type="match status" value="1"/>
</dbReference>
<protein>
    <submittedName>
        <fullName evidence="1">Tetratricopeptide TPR_4</fullName>
    </submittedName>
</protein>
<sequence>MQAGYVAGDINFHRGAERSLEPVRQLPASPRWLVGRETALREFDAAARRAAENGEVALLVVEGGPGTGKTAFALNWAHRNADAFPDGQLFADLGGGGPLGAPVLPVLLGFLAALGVVPSAAAKGDVASVAALYRGAIAGRRMVVVLDNATGTAQVEPLLPGAATCAVLVTSRSRLSGLRMLGAVVHRLAPLGRSDSLTLLARYLGDAVEADPASVEVFLDCCAGLPLALAIVAARAAENPEFDLSVLADELGDVRRRLDALETGESGGGLRAVLSWSYEALDAQTARAFRAVGAVPAEEVTAHALGWTLRASPGDATKLLRALEVRNLLWQRTPGRYTAHALLKLFGCELSAWAGEAEEAARGCVDHYARTAHRADLLLYPHRASTDVLTPVDEPEPVPLPDEEAALRWFAEEHSQLLTAYETALERHWDEHAFQLSRALDTYHHRRSRLRENLATASGGALAADRLGHLKGRVLAHRQLGRALTRVELLGEALVELEATAVLADRLGDPLEAAHTHHDLARVRARLDDQAGALRDAGRARVLYAMAGHLAGEGHALNAMARCHAELGELVEARRCCEAALRAHRRADNKSGRLVALDNLGFIEQRTGRGDAAVRAYQDALELCAEGEHHFYEAAILEHLGLALAERGDAEGARAALRRAVLLYEEQHRLADADRARSTAPPGTPVD</sequence>
<dbReference type="SUPFAM" id="SSF52540">
    <property type="entry name" value="P-loop containing nucleoside triphosphate hydrolases"/>
    <property type="match status" value="1"/>
</dbReference>
<dbReference type="SUPFAM" id="SSF48452">
    <property type="entry name" value="TPR-like"/>
    <property type="match status" value="1"/>
</dbReference>
<dbReference type="Gene3D" id="1.25.40.10">
    <property type="entry name" value="Tetratricopeptide repeat domain"/>
    <property type="match status" value="1"/>
</dbReference>
<accession>C6WRY9</accession>
<dbReference type="Gene3D" id="3.40.50.300">
    <property type="entry name" value="P-loop containing nucleotide triphosphate hydrolases"/>
    <property type="match status" value="1"/>
</dbReference>
<dbReference type="eggNOG" id="COG0457">
    <property type="taxonomic scope" value="Bacteria"/>
</dbReference>
<dbReference type="PRINTS" id="PR00364">
    <property type="entry name" value="DISEASERSIST"/>
</dbReference>
<dbReference type="SMART" id="SM00028">
    <property type="entry name" value="TPR"/>
    <property type="match status" value="3"/>
</dbReference>
<dbReference type="InterPro" id="IPR011990">
    <property type="entry name" value="TPR-like_helical_dom_sf"/>
</dbReference>
<organism evidence="1 2">
    <name type="scientific">Actinosynnema mirum (strain ATCC 29888 / DSM 43827 / JCM 3225 / NBRC 14064 / NCIMB 13271 / NRRL B-12336 / IMRU 3971 / 101)</name>
    <dbReference type="NCBI Taxonomy" id="446462"/>
    <lineage>
        <taxon>Bacteria</taxon>
        <taxon>Bacillati</taxon>
        <taxon>Actinomycetota</taxon>
        <taxon>Actinomycetes</taxon>
        <taxon>Pseudonocardiales</taxon>
        <taxon>Pseudonocardiaceae</taxon>
        <taxon>Actinosynnema</taxon>
    </lineage>
</organism>
<proteinExistence type="predicted"/>
<dbReference type="KEGG" id="ami:Amir_4985"/>
<dbReference type="InterPro" id="IPR019734">
    <property type="entry name" value="TPR_rpt"/>
</dbReference>
<keyword evidence="2" id="KW-1185">Reference proteome</keyword>
<dbReference type="EMBL" id="CP001630">
    <property type="protein sequence ID" value="ACU38809.1"/>
    <property type="molecule type" value="Genomic_DNA"/>
</dbReference>
<dbReference type="PANTHER" id="PTHR47691">
    <property type="entry name" value="REGULATOR-RELATED"/>
    <property type="match status" value="1"/>
</dbReference>
<gene>
    <name evidence="1" type="ordered locus">Amir_4985</name>
</gene>
<evidence type="ECO:0000313" key="1">
    <source>
        <dbReference type="EMBL" id="ACU38809.1"/>
    </source>
</evidence>
<dbReference type="STRING" id="446462.Amir_4985"/>
<evidence type="ECO:0000313" key="2">
    <source>
        <dbReference type="Proteomes" id="UP000002213"/>
    </source>
</evidence>
<dbReference type="PANTHER" id="PTHR47691:SF3">
    <property type="entry name" value="HTH-TYPE TRANSCRIPTIONAL REGULATOR RV0890C-RELATED"/>
    <property type="match status" value="1"/>
</dbReference>
<name>C6WRY9_ACTMD</name>
<dbReference type="AlphaFoldDB" id="C6WRY9"/>